<dbReference type="Gene3D" id="3.30.450.40">
    <property type="match status" value="1"/>
</dbReference>
<dbReference type="AlphaFoldDB" id="A0AAE4ZAS5"/>
<dbReference type="FunFam" id="3.30.70.270:FF:000001">
    <property type="entry name" value="Diguanylate cyclase domain protein"/>
    <property type="match status" value="1"/>
</dbReference>
<dbReference type="InterPro" id="IPR029016">
    <property type="entry name" value="GAF-like_dom_sf"/>
</dbReference>
<dbReference type="GO" id="GO:0005886">
    <property type="term" value="C:plasma membrane"/>
    <property type="evidence" value="ECO:0007669"/>
    <property type="project" value="TreeGrafter"/>
</dbReference>
<dbReference type="InterPro" id="IPR003018">
    <property type="entry name" value="GAF"/>
</dbReference>
<dbReference type="EC" id="2.7.7.65" evidence="1"/>
<dbReference type="SUPFAM" id="SSF55073">
    <property type="entry name" value="Nucleotide cyclase"/>
    <property type="match status" value="1"/>
</dbReference>
<evidence type="ECO:0000256" key="1">
    <source>
        <dbReference type="ARBA" id="ARBA00012528"/>
    </source>
</evidence>
<dbReference type="Pfam" id="PF13185">
    <property type="entry name" value="GAF_2"/>
    <property type="match status" value="1"/>
</dbReference>
<dbReference type="GO" id="GO:1902201">
    <property type="term" value="P:negative regulation of bacterial-type flagellum-dependent cell motility"/>
    <property type="evidence" value="ECO:0007669"/>
    <property type="project" value="TreeGrafter"/>
</dbReference>
<proteinExistence type="predicted"/>
<comment type="caution">
    <text evidence="3">The sequence shown here is derived from an EMBL/GenBank/DDBJ whole genome shotgun (WGS) entry which is preliminary data.</text>
</comment>
<dbReference type="InterPro" id="IPR050469">
    <property type="entry name" value="Diguanylate_Cyclase"/>
</dbReference>
<dbReference type="NCBIfam" id="TIGR00254">
    <property type="entry name" value="GGDEF"/>
    <property type="match status" value="1"/>
</dbReference>
<organism evidence="3 4">
    <name type="scientific">Candidatus Kutchimonas denitrificans</name>
    <dbReference type="NCBI Taxonomy" id="3056748"/>
    <lineage>
        <taxon>Bacteria</taxon>
        <taxon>Pseudomonadati</taxon>
        <taxon>Gemmatimonadota</taxon>
        <taxon>Gemmatimonadia</taxon>
        <taxon>Candidatus Palauibacterales</taxon>
        <taxon>Candidatus Palauibacteraceae</taxon>
        <taxon>Candidatus Kutchimonas</taxon>
    </lineage>
</organism>
<dbReference type="EMBL" id="JAACAK010000091">
    <property type="protein sequence ID" value="NIR75712.1"/>
    <property type="molecule type" value="Genomic_DNA"/>
</dbReference>
<gene>
    <name evidence="3" type="ORF">GWO12_11475</name>
</gene>
<dbReference type="GO" id="GO:0052621">
    <property type="term" value="F:diguanylate cyclase activity"/>
    <property type="evidence" value="ECO:0007669"/>
    <property type="project" value="UniProtKB-EC"/>
</dbReference>
<reference evidence="3 4" key="1">
    <citation type="submission" date="2020-01" db="EMBL/GenBank/DDBJ databases">
        <title>Genomes assembled from Gulf of Kutch pelagic sediment metagenomes.</title>
        <authorList>
            <person name="Chandrashekar M."/>
            <person name="Mahajan M.S."/>
            <person name="Dave K.J."/>
            <person name="Vatsa P."/>
            <person name="Nathani N.M."/>
        </authorList>
    </citation>
    <scope>NUCLEOTIDE SEQUENCE [LARGE SCALE GENOMIC DNA]</scope>
    <source>
        <strain evidence="3">KS3-K002</strain>
    </source>
</reference>
<dbReference type="SMART" id="SM00267">
    <property type="entry name" value="GGDEF"/>
    <property type="match status" value="1"/>
</dbReference>
<dbReference type="Gene3D" id="3.30.70.270">
    <property type="match status" value="1"/>
</dbReference>
<name>A0AAE4ZAS5_9BACT</name>
<dbReference type="InterPro" id="IPR000160">
    <property type="entry name" value="GGDEF_dom"/>
</dbReference>
<dbReference type="CDD" id="cd01949">
    <property type="entry name" value="GGDEF"/>
    <property type="match status" value="1"/>
</dbReference>
<sequence>MPGLETVAEELAAWLEAMRLALGAERTSLWIVDPDGRLRVALRSPSDASLDPEGVPLEGHALGWVVSEGVSLRASRKEIFHGGGGGWVVAAPLSEPRGDRVGCAMAEFDGVPRPDAPQALELAAAIAGRLINDARAAEAALEDLRRSEALYDTVLDLDRELDLRELSAAVCQRARRVTGARGAVAALWNHDERTGRIVASDGEVPKGLSAMTFRGDASYLSLALSNATSLPLDDLAGRKRLPLYVEGVVSDAGSAIILPLIVEADSIGALAVEYERPREFGERDFERLRAIALSVAPAFRNALEFGEVKAMSLSDALTGLPNRRATERALASAAAISERTGTPFSVAVVDIDHFKKVNDRFGHDVGDMVLQSVARSIRDELRPGDHAGRWGGEEFLVVLPGAAVEDAARVLERVRRRVEALDVEWRGKTVTVTVSAGLSGCPEPVRSGTAVVASADAALYQAKRGGRNSVLIAGDRA</sequence>
<protein>
    <recommendedName>
        <fullName evidence="1">diguanylate cyclase</fullName>
        <ecNumber evidence="1">2.7.7.65</ecNumber>
    </recommendedName>
</protein>
<dbReference type="InterPro" id="IPR043128">
    <property type="entry name" value="Rev_trsase/Diguanyl_cyclase"/>
</dbReference>
<dbReference type="PANTHER" id="PTHR45138">
    <property type="entry name" value="REGULATORY COMPONENTS OF SENSORY TRANSDUCTION SYSTEM"/>
    <property type="match status" value="1"/>
</dbReference>
<feature type="domain" description="GGDEF" evidence="2">
    <location>
        <begin position="342"/>
        <end position="475"/>
    </location>
</feature>
<dbReference type="PANTHER" id="PTHR45138:SF24">
    <property type="entry name" value="DIGUANYLATE CYCLASE DGCC-RELATED"/>
    <property type="match status" value="1"/>
</dbReference>
<dbReference type="PROSITE" id="PS50887">
    <property type="entry name" value="GGDEF"/>
    <property type="match status" value="1"/>
</dbReference>
<dbReference type="InterPro" id="IPR029787">
    <property type="entry name" value="Nucleotide_cyclase"/>
</dbReference>
<dbReference type="SMART" id="SM00065">
    <property type="entry name" value="GAF"/>
    <property type="match status" value="1"/>
</dbReference>
<evidence type="ECO:0000313" key="3">
    <source>
        <dbReference type="EMBL" id="NIR75712.1"/>
    </source>
</evidence>
<dbReference type="Proteomes" id="UP000702544">
    <property type="component" value="Unassembled WGS sequence"/>
</dbReference>
<dbReference type="GO" id="GO:0043709">
    <property type="term" value="P:cell adhesion involved in single-species biofilm formation"/>
    <property type="evidence" value="ECO:0007669"/>
    <property type="project" value="TreeGrafter"/>
</dbReference>
<accession>A0AAE4ZAS5</accession>
<evidence type="ECO:0000313" key="4">
    <source>
        <dbReference type="Proteomes" id="UP000702544"/>
    </source>
</evidence>
<evidence type="ECO:0000259" key="2">
    <source>
        <dbReference type="PROSITE" id="PS50887"/>
    </source>
</evidence>
<dbReference type="SUPFAM" id="SSF55781">
    <property type="entry name" value="GAF domain-like"/>
    <property type="match status" value="2"/>
</dbReference>
<dbReference type="Pfam" id="PF00990">
    <property type="entry name" value="GGDEF"/>
    <property type="match status" value="1"/>
</dbReference>